<evidence type="ECO:0000313" key="11">
    <source>
        <dbReference type="EMBL" id="GBP80283.1"/>
    </source>
</evidence>
<dbReference type="PANTHER" id="PTHR42648">
    <property type="entry name" value="TRANSPOSASE, PUTATIVE-RELATED"/>
    <property type="match status" value="1"/>
</dbReference>
<evidence type="ECO:0000259" key="10">
    <source>
        <dbReference type="PROSITE" id="PS50994"/>
    </source>
</evidence>
<evidence type="ECO:0000256" key="3">
    <source>
        <dbReference type="ARBA" id="ARBA00022759"/>
    </source>
</evidence>
<evidence type="ECO:0000256" key="6">
    <source>
        <dbReference type="ARBA" id="ARBA00022908"/>
    </source>
</evidence>
<keyword evidence="6" id="KW-0229">DNA integration</keyword>
<dbReference type="PROSITE" id="PS50994">
    <property type="entry name" value="INTEGRASE"/>
    <property type="match status" value="1"/>
</dbReference>
<dbReference type="GO" id="GO:0006310">
    <property type="term" value="P:DNA recombination"/>
    <property type="evidence" value="ECO:0007669"/>
    <property type="project" value="UniProtKB-KW"/>
</dbReference>
<evidence type="ECO:0000313" key="12">
    <source>
        <dbReference type="Proteomes" id="UP000299102"/>
    </source>
</evidence>
<dbReference type="EMBL" id="BGZK01001455">
    <property type="protein sequence ID" value="GBP80283.1"/>
    <property type="molecule type" value="Genomic_DNA"/>
</dbReference>
<keyword evidence="8" id="KW-0808">Transferase</keyword>
<keyword evidence="2" id="KW-0479">Metal-binding</keyword>
<dbReference type="Gene3D" id="3.30.420.10">
    <property type="entry name" value="Ribonuclease H-like superfamily/Ribonuclease H"/>
    <property type="match status" value="1"/>
</dbReference>
<evidence type="ECO:0000256" key="1">
    <source>
        <dbReference type="ARBA" id="ARBA00022722"/>
    </source>
</evidence>
<accession>A0A4C1YZB3</accession>
<dbReference type="STRING" id="151549.A0A4C1YZB3"/>
<keyword evidence="4" id="KW-0378">Hydrolase</keyword>
<dbReference type="SUPFAM" id="SSF53098">
    <property type="entry name" value="Ribonuclease H-like"/>
    <property type="match status" value="1"/>
</dbReference>
<evidence type="ECO:0000256" key="8">
    <source>
        <dbReference type="ARBA" id="ARBA00022932"/>
    </source>
</evidence>
<evidence type="ECO:0000256" key="4">
    <source>
        <dbReference type="ARBA" id="ARBA00022801"/>
    </source>
</evidence>
<dbReference type="GO" id="GO:0004519">
    <property type="term" value="F:endonuclease activity"/>
    <property type="evidence" value="ECO:0007669"/>
    <property type="project" value="UniProtKB-KW"/>
</dbReference>
<comment type="caution">
    <text evidence="11">The sequence shown here is derived from an EMBL/GenBank/DDBJ whole genome shotgun (WGS) entry which is preliminary data.</text>
</comment>
<evidence type="ECO:0000256" key="9">
    <source>
        <dbReference type="ARBA" id="ARBA00023172"/>
    </source>
</evidence>
<reference evidence="11 12" key="1">
    <citation type="journal article" date="2019" name="Commun. Biol.">
        <title>The bagworm genome reveals a unique fibroin gene that provides high tensile strength.</title>
        <authorList>
            <person name="Kono N."/>
            <person name="Nakamura H."/>
            <person name="Ohtoshi R."/>
            <person name="Tomita M."/>
            <person name="Numata K."/>
            <person name="Arakawa K."/>
        </authorList>
    </citation>
    <scope>NUCLEOTIDE SEQUENCE [LARGE SCALE GENOMIC DNA]</scope>
</reference>
<dbReference type="GO" id="GO:0015074">
    <property type="term" value="P:DNA integration"/>
    <property type="evidence" value="ECO:0007669"/>
    <property type="project" value="UniProtKB-KW"/>
</dbReference>
<keyword evidence="9" id="KW-0233">DNA recombination</keyword>
<keyword evidence="3" id="KW-0255">Endonuclease</keyword>
<dbReference type="GO" id="GO:0046872">
    <property type="term" value="F:metal ion binding"/>
    <property type="evidence" value="ECO:0007669"/>
    <property type="project" value="UniProtKB-KW"/>
</dbReference>
<dbReference type="Proteomes" id="UP000299102">
    <property type="component" value="Unassembled WGS sequence"/>
</dbReference>
<protein>
    <submittedName>
        <fullName evidence="11">Retrovirus-related Pol polyprotein from transposon TNT 1-94</fullName>
    </submittedName>
</protein>
<evidence type="ECO:0000256" key="2">
    <source>
        <dbReference type="ARBA" id="ARBA00022723"/>
    </source>
</evidence>
<keyword evidence="5" id="KW-0460">Magnesium</keyword>
<keyword evidence="1" id="KW-0540">Nuclease</keyword>
<gene>
    <name evidence="11" type="ORF">EVAR_37959_1</name>
</gene>
<name>A0A4C1YZB3_EUMVA</name>
<dbReference type="InterPro" id="IPR012337">
    <property type="entry name" value="RNaseH-like_sf"/>
</dbReference>
<dbReference type="InterPro" id="IPR039537">
    <property type="entry name" value="Retrotran_Ty1/copia-like"/>
</dbReference>
<dbReference type="GO" id="GO:0016787">
    <property type="term" value="F:hydrolase activity"/>
    <property type="evidence" value="ECO:0007669"/>
    <property type="project" value="UniProtKB-KW"/>
</dbReference>
<evidence type="ECO:0000256" key="7">
    <source>
        <dbReference type="ARBA" id="ARBA00022918"/>
    </source>
</evidence>
<dbReference type="PANTHER" id="PTHR42648:SF11">
    <property type="entry name" value="TRANSPOSON TY4-P GAG-POL POLYPROTEIN"/>
    <property type="match status" value="1"/>
</dbReference>
<dbReference type="OrthoDB" id="413361at2759"/>
<evidence type="ECO:0000256" key="5">
    <source>
        <dbReference type="ARBA" id="ARBA00022842"/>
    </source>
</evidence>
<keyword evidence="8" id="KW-0548">Nucleotidyltransferase</keyword>
<dbReference type="InterPro" id="IPR001584">
    <property type="entry name" value="Integrase_cat-core"/>
</dbReference>
<dbReference type="AlphaFoldDB" id="A0A4C1YZB3"/>
<dbReference type="GO" id="GO:0003964">
    <property type="term" value="F:RNA-directed DNA polymerase activity"/>
    <property type="evidence" value="ECO:0007669"/>
    <property type="project" value="UniProtKB-KW"/>
</dbReference>
<dbReference type="InterPro" id="IPR036397">
    <property type="entry name" value="RNaseH_sf"/>
</dbReference>
<proteinExistence type="predicted"/>
<feature type="domain" description="Integrase catalytic" evidence="10">
    <location>
        <begin position="60"/>
        <end position="163"/>
    </location>
</feature>
<dbReference type="GO" id="GO:0003676">
    <property type="term" value="F:nucleic acid binding"/>
    <property type="evidence" value="ECO:0007669"/>
    <property type="project" value="InterPro"/>
</dbReference>
<keyword evidence="12" id="KW-1185">Reference proteome</keyword>
<keyword evidence="8" id="KW-0239">DNA-directed DNA polymerase</keyword>
<dbReference type="GO" id="GO:0003887">
    <property type="term" value="F:DNA-directed DNA polymerase activity"/>
    <property type="evidence" value="ECO:0007669"/>
    <property type="project" value="UniProtKB-KW"/>
</dbReference>
<keyword evidence="7" id="KW-0695">RNA-directed DNA polymerase</keyword>
<sequence length="282" mass="31961">MGVCSDDKQTYDNLVARLLIEEERIKEKAGQRRLRRCGKERKIHRLPYPVSNNVTSRVCEIIHADTCGPMEKPSIGGSRYFVRSVPEQGDYTSNISNFYPEQNGVAERENRILVEAARTMLYAKDLPISLWAESVNTAAYVINRTGKSSIEGKSPYELWSSKSYDINNLKIFGTTVYVHIPKEKDISGMPKKSEVETKRDIVFVNNSPVKPIQQCETINYIEDSVEVPATVEVGAKQKIPVLQVCPVPNHRPWMVMTLSAPCRVILRVVYMNLVIVMSVVRL</sequence>
<organism evidence="11 12">
    <name type="scientific">Eumeta variegata</name>
    <name type="common">Bagworm moth</name>
    <name type="synonym">Eumeta japonica</name>
    <dbReference type="NCBI Taxonomy" id="151549"/>
    <lineage>
        <taxon>Eukaryota</taxon>
        <taxon>Metazoa</taxon>
        <taxon>Ecdysozoa</taxon>
        <taxon>Arthropoda</taxon>
        <taxon>Hexapoda</taxon>
        <taxon>Insecta</taxon>
        <taxon>Pterygota</taxon>
        <taxon>Neoptera</taxon>
        <taxon>Endopterygota</taxon>
        <taxon>Lepidoptera</taxon>
        <taxon>Glossata</taxon>
        <taxon>Ditrysia</taxon>
        <taxon>Tineoidea</taxon>
        <taxon>Psychidae</taxon>
        <taxon>Oiketicinae</taxon>
        <taxon>Eumeta</taxon>
    </lineage>
</organism>